<gene>
    <name evidence="1" type="ORF">METZ01_LOCUS147350</name>
</gene>
<dbReference type="InterPro" id="IPR026286">
    <property type="entry name" value="MaiA/AMDase"/>
</dbReference>
<dbReference type="InterPro" id="IPR053714">
    <property type="entry name" value="Iso_Racemase_Enz_sf"/>
</dbReference>
<dbReference type="Pfam" id="PF17645">
    <property type="entry name" value="Amdase"/>
    <property type="match status" value="1"/>
</dbReference>
<name>A0A381ZYZ8_9ZZZZ</name>
<dbReference type="PANTHER" id="PTHR40267:SF1">
    <property type="entry name" value="BLR3294 PROTEIN"/>
    <property type="match status" value="1"/>
</dbReference>
<feature type="non-terminal residue" evidence="1">
    <location>
        <position position="214"/>
    </location>
</feature>
<evidence type="ECO:0008006" key="2">
    <source>
        <dbReference type="Google" id="ProtNLM"/>
    </source>
</evidence>
<dbReference type="AlphaFoldDB" id="A0A381ZYZ8"/>
<protein>
    <recommendedName>
        <fullName evidence="2">Asp/Glu/hydantoin racemase</fullName>
    </recommendedName>
</protein>
<dbReference type="Gene3D" id="3.40.50.12500">
    <property type="match status" value="1"/>
</dbReference>
<evidence type="ECO:0000313" key="1">
    <source>
        <dbReference type="EMBL" id="SVA94496.1"/>
    </source>
</evidence>
<dbReference type="PIRSF" id="PIRSF015736">
    <property type="entry name" value="MI"/>
    <property type="match status" value="1"/>
</dbReference>
<dbReference type="PANTHER" id="PTHR40267">
    <property type="entry name" value="BLR3294 PROTEIN"/>
    <property type="match status" value="1"/>
</dbReference>
<sequence>MAEPPDRILLGMLTPSSNTVLEPMTTAMLENLDEVTAHFSRFEVTEITLSDRGLAQFDHDRFLEAANLLADAKCHVIAWNGTSAGWLGFDNDEELCACITEATGAPSTTSILANNDLFRRHGVSTFGLVTPYTDDVQALIIENYHKSGFHCVAERHLGISDNFSFSEITEDQVTDMCRAVAAEGAKAISIICTNMRGAILSEHLEAELGVVIYD</sequence>
<dbReference type="EMBL" id="UINC01023236">
    <property type="protein sequence ID" value="SVA94496.1"/>
    <property type="molecule type" value="Genomic_DNA"/>
</dbReference>
<organism evidence="1">
    <name type="scientific">marine metagenome</name>
    <dbReference type="NCBI Taxonomy" id="408172"/>
    <lineage>
        <taxon>unclassified sequences</taxon>
        <taxon>metagenomes</taxon>
        <taxon>ecological metagenomes</taxon>
    </lineage>
</organism>
<reference evidence="1" key="1">
    <citation type="submission" date="2018-05" db="EMBL/GenBank/DDBJ databases">
        <authorList>
            <person name="Lanie J.A."/>
            <person name="Ng W.-L."/>
            <person name="Kazmierczak K.M."/>
            <person name="Andrzejewski T.M."/>
            <person name="Davidsen T.M."/>
            <person name="Wayne K.J."/>
            <person name="Tettelin H."/>
            <person name="Glass J.I."/>
            <person name="Rusch D."/>
            <person name="Podicherti R."/>
            <person name="Tsui H.-C.T."/>
            <person name="Winkler M.E."/>
        </authorList>
    </citation>
    <scope>NUCLEOTIDE SEQUENCE</scope>
</reference>
<accession>A0A381ZYZ8</accession>
<proteinExistence type="predicted"/>